<feature type="transmembrane region" description="Helical" evidence="1">
    <location>
        <begin position="438"/>
        <end position="456"/>
    </location>
</feature>
<feature type="transmembrane region" description="Helical" evidence="1">
    <location>
        <begin position="208"/>
        <end position="232"/>
    </location>
</feature>
<gene>
    <name evidence="2" type="ORF">CK510_15445</name>
</gene>
<feature type="transmembrane region" description="Helical" evidence="1">
    <location>
        <begin position="16"/>
        <end position="39"/>
    </location>
</feature>
<name>A0A2A2THE0_9CYAN</name>
<feature type="transmembrane region" description="Helical" evidence="1">
    <location>
        <begin position="45"/>
        <end position="71"/>
    </location>
</feature>
<keyword evidence="1" id="KW-0812">Transmembrane</keyword>
<feature type="transmembrane region" description="Helical" evidence="1">
    <location>
        <begin position="171"/>
        <end position="188"/>
    </location>
</feature>
<feature type="transmembrane region" description="Helical" evidence="1">
    <location>
        <begin position="83"/>
        <end position="101"/>
    </location>
</feature>
<keyword evidence="3" id="KW-1185">Reference proteome</keyword>
<dbReference type="RefSeq" id="WP_095722547.1">
    <property type="nucleotide sequence ID" value="NZ_NTFS01000165.1"/>
</dbReference>
<feature type="transmembrane region" description="Helical" evidence="1">
    <location>
        <begin position="397"/>
        <end position="417"/>
    </location>
</feature>
<sequence length="496" mass="55737">MVELIIKIFTIDNMKILVLIAIACICLIFVVHDPVLLFSSFNKKYYFTFIAIALEFIFTFFCFIYIILTFSFAKKQGLANEQIILLPSTLIPVLILILHSIPIFWAMTDNKLLIELANSKYIIQTIFLVLISFSLLFSGLIIGKKRILNRLDKSLYLDRKLDFVKPKTIKLYLRTLIALSALVFPFTIGFRTDIIFSGGRHYIINSELLVTLVPLAGIIASICTIFAGICYAKSNQWIVLLVPIIDILPRLIYLSRGFFLPIILFTLSSSLLGKYLPIWVYLIVAPILLLLGSAAVSSRGTSSGGLTGIESGISSVQGDYLSSFRDFFETNFNLGILSNAVAFHNKSLSVYDGFVSWLLTVLPLPSFLKLPSITPPNVHELLGIGGVGIPMPVIGELYFWMGWTGTLIFFLFGWWIGRLEGNIIYQTKVCGSAYWTHILIWLSALYCFILSFHSASRGSSRVLLYAVAFIWLLELIVSIFFSKNKSVAWIKPNTIS</sequence>
<proteinExistence type="predicted"/>
<dbReference type="EMBL" id="NTFS01000165">
    <property type="protein sequence ID" value="PAX53164.1"/>
    <property type="molecule type" value="Genomic_DNA"/>
</dbReference>
<comment type="caution">
    <text evidence="2">The sequence shown here is derived from an EMBL/GenBank/DDBJ whole genome shotgun (WGS) entry which is preliminary data.</text>
</comment>
<evidence type="ECO:0000313" key="2">
    <source>
        <dbReference type="EMBL" id="PAX53164.1"/>
    </source>
</evidence>
<dbReference type="Proteomes" id="UP000218238">
    <property type="component" value="Unassembled WGS sequence"/>
</dbReference>
<protein>
    <submittedName>
        <fullName evidence="2">Uncharacterized protein</fullName>
    </submittedName>
</protein>
<feature type="transmembrane region" description="Helical" evidence="1">
    <location>
        <begin position="462"/>
        <end position="481"/>
    </location>
</feature>
<keyword evidence="1" id="KW-1133">Transmembrane helix</keyword>
<reference evidence="2 3" key="1">
    <citation type="submission" date="2017-08" db="EMBL/GenBank/DDBJ databases">
        <title>Draft genome sequence of filamentous cyanobacterium Calothrix elsteri CCALA 953.</title>
        <authorList>
            <person name="Gagunashvili A.N."/>
            <person name="Elster J."/>
            <person name="Andresson O.S."/>
        </authorList>
    </citation>
    <scope>NUCLEOTIDE SEQUENCE [LARGE SCALE GENOMIC DNA]</scope>
    <source>
        <strain evidence="2 3">CCALA 953</strain>
    </source>
</reference>
<feature type="transmembrane region" description="Helical" evidence="1">
    <location>
        <begin position="278"/>
        <end position="296"/>
    </location>
</feature>
<feature type="transmembrane region" description="Helical" evidence="1">
    <location>
        <begin position="121"/>
        <end position="143"/>
    </location>
</feature>
<keyword evidence="1" id="KW-0472">Membrane</keyword>
<evidence type="ECO:0000256" key="1">
    <source>
        <dbReference type="SAM" id="Phobius"/>
    </source>
</evidence>
<feature type="transmembrane region" description="Helical" evidence="1">
    <location>
        <begin position="348"/>
        <end position="368"/>
    </location>
</feature>
<accession>A0A2A2THE0</accession>
<evidence type="ECO:0000313" key="3">
    <source>
        <dbReference type="Proteomes" id="UP000218238"/>
    </source>
</evidence>
<dbReference type="AlphaFoldDB" id="A0A2A2THE0"/>
<organism evidence="2 3">
    <name type="scientific">Brunnivagina elsteri CCALA 953</name>
    <dbReference type="NCBI Taxonomy" id="987040"/>
    <lineage>
        <taxon>Bacteria</taxon>
        <taxon>Bacillati</taxon>
        <taxon>Cyanobacteriota</taxon>
        <taxon>Cyanophyceae</taxon>
        <taxon>Nostocales</taxon>
        <taxon>Calotrichaceae</taxon>
        <taxon>Brunnivagina</taxon>
    </lineage>
</organism>